<evidence type="ECO:0000256" key="10">
    <source>
        <dbReference type="ARBA" id="ARBA00023136"/>
    </source>
</evidence>
<dbReference type="CDD" id="cd05044">
    <property type="entry name" value="PTKc_c-ros"/>
    <property type="match status" value="1"/>
</dbReference>
<dbReference type="eggNOG" id="KOG1095">
    <property type="taxonomic scope" value="Eukaryota"/>
</dbReference>
<dbReference type="GO" id="GO:0004714">
    <property type="term" value="F:transmembrane receptor protein tyrosine kinase activity"/>
    <property type="evidence" value="ECO:0007669"/>
    <property type="project" value="UniProtKB-EC"/>
</dbReference>
<dbReference type="EMBL" id="KK852498">
    <property type="protein sequence ID" value="KDR22616.1"/>
    <property type="molecule type" value="Genomic_DNA"/>
</dbReference>
<keyword evidence="7 21" id="KW-0418">Kinase</keyword>
<keyword evidence="22" id="KW-1185">Reference proteome</keyword>
<name>A0A067RFK4_ZOONE</name>
<dbReference type="InterPro" id="IPR001245">
    <property type="entry name" value="Ser-Thr/Tyr_kinase_cat_dom"/>
</dbReference>
<dbReference type="FunFam" id="1.10.510.10:FF:000341">
    <property type="entry name" value="Tyrosine-protein kinase receptor"/>
    <property type="match status" value="1"/>
</dbReference>
<dbReference type="Gene3D" id="2.60.40.10">
    <property type="entry name" value="Immunoglobulins"/>
    <property type="match status" value="6"/>
</dbReference>
<dbReference type="InterPro" id="IPR017441">
    <property type="entry name" value="Protein_kinase_ATP_BS"/>
</dbReference>
<dbReference type="SMART" id="SM00060">
    <property type="entry name" value="FN3"/>
    <property type="match status" value="8"/>
</dbReference>
<protein>
    <recommendedName>
        <fullName evidence="16">Tyrosine-protein kinase receptor</fullName>
        <ecNumber evidence="16">2.7.10.1</ecNumber>
    </recommendedName>
</protein>
<dbReference type="InterPro" id="IPR020635">
    <property type="entry name" value="Tyr_kinase_cat_dom"/>
</dbReference>
<dbReference type="InterPro" id="IPR011042">
    <property type="entry name" value="6-blade_b-propeller_TolB-like"/>
</dbReference>
<evidence type="ECO:0000256" key="5">
    <source>
        <dbReference type="ARBA" id="ARBA00022737"/>
    </source>
</evidence>
<gene>
    <name evidence="21" type="ORF">L798_12746</name>
</gene>
<organism evidence="21 22">
    <name type="scientific">Zootermopsis nevadensis</name>
    <name type="common">Dampwood termite</name>
    <dbReference type="NCBI Taxonomy" id="136037"/>
    <lineage>
        <taxon>Eukaryota</taxon>
        <taxon>Metazoa</taxon>
        <taxon>Ecdysozoa</taxon>
        <taxon>Arthropoda</taxon>
        <taxon>Hexapoda</taxon>
        <taxon>Insecta</taxon>
        <taxon>Pterygota</taxon>
        <taxon>Neoptera</taxon>
        <taxon>Polyneoptera</taxon>
        <taxon>Dictyoptera</taxon>
        <taxon>Blattodea</taxon>
        <taxon>Blattoidea</taxon>
        <taxon>Termitoidae</taxon>
        <taxon>Termopsidae</taxon>
        <taxon>Zootermopsis</taxon>
    </lineage>
</organism>
<dbReference type="InterPro" id="IPR013783">
    <property type="entry name" value="Ig-like_fold"/>
</dbReference>
<feature type="compositionally biased region" description="Polar residues" evidence="17">
    <location>
        <begin position="2214"/>
        <end position="2231"/>
    </location>
</feature>
<feature type="region of interest" description="Disordered" evidence="17">
    <location>
        <begin position="2306"/>
        <end position="2335"/>
    </location>
</feature>
<evidence type="ECO:0000256" key="4">
    <source>
        <dbReference type="ARBA" id="ARBA00022692"/>
    </source>
</evidence>
<evidence type="ECO:0000256" key="9">
    <source>
        <dbReference type="ARBA" id="ARBA00022989"/>
    </source>
</evidence>
<dbReference type="InterPro" id="IPR008266">
    <property type="entry name" value="Tyr_kinase_AS"/>
</dbReference>
<keyword evidence="2 16" id="KW-0597">Phosphoprotein</keyword>
<dbReference type="SUPFAM" id="SSF49265">
    <property type="entry name" value="Fibronectin type III"/>
    <property type="match status" value="5"/>
</dbReference>
<keyword evidence="8 15" id="KW-0067">ATP-binding</keyword>
<dbReference type="GO" id="GO:0043235">
    <property type="term" value="C:receptor complex"/>
    <property type="evidence" value="ECO:0007669"/>
    <property type="project" value="TreeGrafter"/>
</dbReference>
<feature type="domain" description="Protein kinase" evidence="19">
    <location>
        <begin position="1904"/>
        <end position="2176"/>
    </location>
</feature>
<dbReference type="Gene3D" id="1.10.510.10">
    <property type="entry name" value="Transferase(Phosphotransferase) domain 1"/>
    <property type="match status" value="1"/>
</dbReference>
<evidence type="ECO:0000256" key="3">
    <source>
        <dbReference type="ARBA" id="ARBA00022679"/>
    </source>
</evidence>
<evidence type="ECO:0000256" key="8">
    <source>
        <dbReference type="ARBA" id="ARBA00022840"/>
    </source>
</evidence>
<feature type="compositionally biased region" description="Polar residues" evidence="17">
    <location>
        <begin position="2451"/>
        <end position="2479"/>
    </location>
</feature>
<accession>A0A067RFK4</accession>
<feature type="domain" description="Fibronectin type-III" evidence="20">
    <location>
        <begin position="948"/>
        <end position="1053"/>
    </location>
</feature>
<sequence>MGCNYAVSRYLQILKDEIGTPSAPALVADTLTATSLSLEWEGSRFSNISYLVQWRYEELAGAWQYCRNQSWGPHSTVLVENLQPYTKYRFRIAILLSHHSEPIVSEPSVVISTLPRGVPSSAPTIDIAASENTNFYMFKNLVPDRNYTLSVSMRNVVGEGPPATTLVSTPPEPTVKDTRKPNLILGTYHTVLRREADILAEPMIVYNTSHIIKGVAIHVSHRLLFVSDSAGYVASSSLMRYEAPSTILTPSHANFLPLDLSVDWLNDQLYILGEVTHSTGPMWQVARCGLDGRGLTIAVAGILTKPYHIEVDPYNGYLFWVIQGATIGGLYRLDLHDISNGVKHEVRPHVILEDPNLGAFTVDHKNFRLLVPNHSQNTVVSVSLDGREIVDLRGNTQQPMFQNVVSLAMANGVFYWTNGEEVLYEEYHPIHNSYFHNAYPDRPDKSFVSVSVNLPTSQPIPIPVNPPTNVQAILGSKLAKTSWQVPHLLGGQGKGAWQNWSYELHITDETMGVTVYKKNVNTTSYTIQNLKANTEYVIKTAAYTSSGKGPWSSEFRGKTLKVPQDGKYASILWSAAEGLLKSDVTGENVEMLIHNTNLKDMHGSYHITDIAWYKDKLYLVTNTTHVYWFNLTTHESGHLREMDSVGSIAVDWIGKKLYWSNPKQQLITRGSLNGTQHEPLPILTVAKELNIDAIQAYIYWSTGHAVECARLNGKNRRTYYPAELFSGKQVMGLTLDVDRRAVYWIVRSYEGSTLFQAPTAEEIPQGEEIYPIKEMSLQHSHMQGPLCYFGDHLLWLQDDRNAVIGDLNGQNTAVISGTSLSGLNMVAVLDSALHHYPNTSVSDDINVIPEPVCLPSIHITGTWDKFLIKWDPVTNVNYDQVFYEVKIYDFSKTDFSEPKVTVEPLVRYWNPGMIPYSRLQITIKAFTYWGASPQVRAIMHSPPSVPTEPTNPRVFVSYSRNPVREDQDVMAVFRWDPPTYSNGIVEGYKVKCWYSSHGTYIHVCDSLNLNATKLEFTAFNLSRNSTYYFQVQAYTSVGNGALTDPVRADTDVEMPVPKLLLSTLDAVKITDCDKHENQTLSRSSGPPVDLAFISLENKLYWLNEMQELLSSNLDGQNRGKIVTLNNTGLSITVDWVGRYLYWSEINHRTPGSTIYRLDLNQAERGHIYASKVLRRSKFIHSIDISPFKSTLFWIEMNKSGVGHLMTSRADGSMIRPFFTNTHRKRRDSSSNGECTCPQNPSVGKAMTIDQTDPASIQILWVDGQENHVYQTEANGCFCSVVVNATVNTEAGLPPTSITTDHRLLYWSNETEGKVYSVMKATEDQVLASMTRGVMSVNITGVRRIAALGQHLQPYPVPKCLSPVQARLVVNNISHTDHSITLQLPEPERHPQCENMSLASVEYTVYYGQIKGDRNTDCSADINSCSKRITYNRVLEVPHLKPFSTYIFYVSLKNYYSDLEGIIPVTGPPTKFQTAAGAPSSPQNVTVLVLNPTTVEVQWLPPQEFNDERVWYEVHWCTESMVAGVRQKTDKDVMSTDSLKNVHRSDLNNLLPGETYRIWVRANSQNSKTYSDSDGVVITMYPELNNITLLHATPYALNISWTPSKNVPIVRYDIQYHEAGSGSWSNLLKDTEVYFVDHLLPKTHYVFRLSLIYPHSSVPYVWPPDERFSYETLGDCPSPPGVPLIQQLRRDVYQVIWDASRENGARIELYCLEGKIEEETREKREANFTLDADNSARTEDNNFVEADDNDIWVLYYNGTDNYWIITDLSPSLRYTFRVRSMNKYGWSNFSLASESFDFTEAAMLAKQQELGFVLSICIPIAMVILCVTVMFITVYKFQQREKEKKSLQMITLTTATRGPDVELATLRELPRRGNFVQNTNALYTTADIPTDEEIALLPHIRRDQITLTKFLGSGAFGEVFEGNARNLANSGGGETRVAIKTLRKGATEQEKAEFLKEAQLMSNFKHEHILQLLGVCLDNDPNFIIMELMENGDLLSYLRSNRPLLYTGNSLTLLDLMAMCVDVARGCRYLEEMHFVHRDLACRNCLVSSGDPQTRIVKIGDFGLARDIYKNDYYRKEGEGLLPVRWMAPESLVDGVFTCQSDVWAFGVLIWEIMTLGQQPYPARTNLEVLHYVRNGGRLGRPNNCPEELYQLMLKCWNYNPETRPTFTYCLEVLEELKSKSTDLPLIPIQNGHYVSRTRNGGIDNRGFFEDENHNNSSGSSWKTGSDASSRDQVPFLQPSPESVSGQGSQPLAVPQGQTGLDGRQNASPTNTTREIPTYLELIYNDSPPSAIADGYEIPRAFANRDVNNKTSSTSDTVERPRTFSTSSTVSNGSASTPVMYQQAHLVRNTTDNSDSAGKVGSILVIGNMKANGCIGGIRKNAPEFIRNGEKDLSSLEKLLPSVKKCTNNHQTVGGSAMDNKGGVNTNIKTNSAYSNVAKQPLLEEEVKETLPESSHNCSNDNNEPTVTISHNCTPTRTLS</sequence>
<dbReference type="Pfam" id="PF00041">
    <property type="entry name" value="fn3"/>
    <property type="match status" value="5"/>
</dbReference>
<comment type="catalytic activity">
    <reaction evidence="14 16">
        <text>L-tyrosyl-[protein] + ATP = O-phospho-L-tyrosyl-[protein] + ADP + H(+)</text>
        <dbReference type="Rhea" id="RHEA:10596"/>
        <dbReference type="Rhea" id="RHEA-COMP:10136"/>
        <dbReference type="Rhea" id="RHEA-COMP:20101"/>
        <dbReference type="ChEBI" id="CHEBI:15378"/>
        <dbReference type="ChEBI" id="CHEBI:30616"/>
        <dbReference type="ChEBI" id="CHEBI:46858"/>
        <dbReference type="ChEBI" id="CHEBI:61978"/>
        <dbReference type="ChEBI" id="CHEBI:456216"/>
        <dbReference type="EC" id="2.7.10.1"/>
    </reaction>
</comment>
<feature type="domain" description="Fibronectin type-III" evidence="20">
    <location>
        <begin position="20"/>
        <end position="116"/>
    </location>
</feature>
<evidence type="ECO:0000313" key="21">
    <source>
        <dbReference type="EMBL" id="KDR22616.1"/>
    </source>
</evidence>
<feature type="compositionally biased region" description="Polar residues" evidence="17">
    <location>
        <begin position="2239"/>
        <end position="2249"/>
    </location>
</feature>
<dbReference type="Gene3D" id="2.120.10.30">
    <property type="entry name" value="TolB, C-terminal domain"/>
    <property type="match status" value="3"/>
</dbReference>
<feature type="domain" description="Fibronectin type-III" evidence="20">
    <location>
        <begin position="1678"/>
        <end position="1801"/>
    </location>
</feature>
<dbReference type="InterPro" id="IPR011009">
    <property type="entry name" value="Kinase-like_dom_sf"/>
</dbReference>
<dbReference type="PROSITE" id="PS00239">
    <property type="entry name" value="RECEPTOR_TYR_KIN_II"/>
    <property type="match status" value="1"/>
</dbReference>
<evidence type="ECO:0000256" key="18">
    <source>
        <dbReference type="SAM" id="Phobius"/>
    </source>
</evidence>
<dbReference type="PANTHER" id="PTHR24416">
    <property type="entry name" value="TYROSINE-PROTEIN KINASE RECEPTOR"/>
    <property type="match status" value="1"/>
</dbReference>
<dbReference type="GO" id="GO:0032006">
    <property type="term" value="P:regulation of TOR signaling"/>
    <property type="evidence" value="ECO:0007669"/>
    <property type="project" value="TreeGrafter"/>
</dbReference>
<dbReference type="GO" id="GO:0005524">
    <property type="term" value="F:ATP binding"/>
    <property type="evidence" value="ECO:0007669"/>
    <property type="project" value="UniProtKB-UniRule"/>
</dbReference>
<feature type="binding site" evidence="15">
    <location>
        <position position="1939"/>
    </location>
    <ligand>
        <name>ATP</name>
        <dbReference type="ChEBI" id="CHEBI:30616"/>
    </ligand>
</feature>
<dbReference type="SMART" id="SM00135">
    <property type="entry name" value="LY"/>
    <property type="match status" value="5"/>
</dbReference>
<feature type="domain" description="Fibronectin type-III" evidence="20">
    <location>
        <begin position="463"/>
        <end position="565"/>
    </location>
</feature>
<evidence type="ECO:0000256" key="7">
    <source>
        <dbReference type="ARBA" id="ARBA00022777"/>
    </source>
</evidence>
<evidence type="ECO:0000256" key="17">
    <source>
        <dbReference type="SAM" id="MobiDB-lite"/>
    </source>
</evidence>
<feature type="domain" description="Fibronectin type-III" evidence="20">
    <location>
        <begin position="1480"/>
        <end position="1582"/>
    </location>
</feature>
<feature type="compositionally biased region" description="Polar residues" evidence="17">
    <location>
        <begin position="1229"/>
        <end position="1241"/>
    </location>
</feature>
<evidence type="ECO:0000256" key="13">
    <source>
        <dbReference type="ARBA" id="ARBA00023180"/>
    </source>
</evidence>
<proteinExistence type="inferred from homology"/>
<dbReference type="InterPro" id="IPR036116">
    <property type="entry name" value="FN3_sf"/>
</dbReference>
<dbReference type="InterPro" id="IPR000033">
    <property type="entry name" value="LDLR_classB_rpt"/>
</dbReference>
<evidence type="ECO:0000259" key="20">
    <source>
        <dbReference type="PROSITE" id="PS50853"/>
    </source>
</evidence>
<dbReference type="PROSITE" id="PS00107">
    <property type="entry name" value="PROTEIN_KINASE_ATP"/>
    <property type="match status" value="1"/>
</dbReference>
<dbReference type="Gene3D" id="3.30.200.20">
    <property type="entry name" value="Phosphorylase Kinase, domain 1"/>
    <property type="match status" value="1"/>
</dbReference>
<dbReference type="SMART" id="SM00219">
    <property type="entry name" value="TyrKc"/>
    <property type="match status" value="1"/>
</dbReference>
<dbReference type="InterPro" id="IPR003961">
    <property type="entry name" value="FN3_dom"/>
</dbReference>
<keyword evidence="3" id="KW-0808">Transferase</keyword>
<dbReference type="EC" id="2.7.10.1" evidence="16"/>
<evidence type="ECO:0000256" key="1">
    <source>
        <dbReference type="ARBA" id="ARBA00004167"/>
    </source>
</evidence>
<keyword evidence="11" id="KW-0829">Tyrosine-protein kinase</keyword>
<dbReference type="SUPFAM" id="SSF56112">
    <property type="entry name" value="Protein kinase-like (PK-like)"/>
    <property type="match status" value="1"/>
</dbReference>
<evidence type="ECO:0000256" key="16">
    <source>
        <dbReference type="RuleBase" id="RU000312"/>
    </source>
</evidence>
<keyword evidence="4 16" id="KW-0812">Transmembrane</keyword>
<keyword evidence="5" id="KW-0677">Repeat</keyword>
<dbReference type="InterPro" id="IPR050122">
    <property type="entry name" value="RTK"/>
</dbReference>
<feature type="transmembrane region" description="Helical" evidence="18">
    <location>
        <begin position="1809"/>
        <end position="1834"/>
    </location>
</feature>
<feature type="region of interest" description="Disordered" evidence="17">
    <location>
        <begin position="2447"/>
        <end position="2479"/>
    </location>
</feature>
<keyword evidence="9 18" id="KW-1133">Transmembrane helix</keyword>
<feature type="compositionally biased region" description="Polar residues" evidence="17">
    <location>
        <begin position="2264"/>
        <end position="2273"/>
    </location>
</feature>
<comment type="similarity">
    <text evidence="16">Belongs to the protein kinase superfamily. Tyr protein kinase family. Insulin receptor subfamily.</text>
</comment>
<evidence type="ECO:0000256" key="2">
    <source>
        <dbReference type="ARBA" id="ARBA00022553"/>
    </source>
</evidence>
<dbReference type="OMA" id="RDYWHLQ"/>
<reference evidence="21 22" key="1">
    <citation type="journal article" date="2014" name="Nat. Commun.">
        <title>Molecular traces of alternative social organization in a termite genome.</title>
        <authorList>
            <person name="Terrapon N."/>
            <person name="Li C."/>
            <person name="Robertson H.M."/>
            <person name="Ji L."/>
            <person name="Meng X."/>
            <person name="Booth W."/>
            <person name="Chen Z."/>
            <person name="Childers C.P."/>
            <person name="Glastad K.M."/>
            <person name="Gokhale K."/>
            <person name="Gowin J."/>
            <person name="Gronenberg W."/>
            <person name="Hermansen R.A."/>
            <person name="Hu H."/>
            <person name="Hunt B.G."/>
            <person name="Huylmans A.K."/>
            <person name="Khalil S.M."/>
            <person name="Mitchell R.D."/>
            <person name="Munoz-Torres M.C."/>
            <person name="Mustard J.A."/>
            <person name="Pan H."/>
            <person name="Reese J.T."/>
            <person name="Scharf M.E."/>
            <person name="Sun F."/>
            <person name="Vogel H."/>
            <person name="Xiao J."/>
            <person name="Yang W."/>
            <person name="Yang Z."/>
            <person name="Yang Z."/>
            <person name="Zhou J."/>
            <person name="Zhu J."/>
            <person name="Brent C.S."/>
            <person name="Elsik C.G."/>
            <person name="Goodisman M.A."/>
            <person name="Liberles D.A."/>
            <person name="Roe R.M."/>
            <person name="Vargo E.L."/>
            <person name="Vilcinskas A."/>
            <person name="Wang J."/>
            <person name="Bornberg-Bauer E."/>
            <person name="Korb J."/>
            <person name="Zhang G."/>
            <person name="Liebig J."/>
        </authorList>
    </citation>
    <scope>NUCLEOTIDE SEQUENCE [LARGE SCALE GENOMIC DNA]</scope>
    <source>
        <tissue evidence="21">Whole organism</tissue>
    </source>
</reference>
<feature type="region of interest" description="Disordered" evidence="17">
    <location>
        <begin position="2204"/>
        <end position="2273"/>
    </location>
</feature>
<dbReference type="PROSITE" id="PS00109">
    <property type="entry name" value="PROTEIN_KINASE_TYR"/>
    <property type="match status" value="1"/>
</dbReference>
<feature type="compositionally biased region" description="Low complexity" evidence="17">
    <location>
        <begin position="2322"/>
        <end position="2335"/>
    </location>
</feature>
<evidence type="ECO:0000256" key="11">
    <source>
        <dbReference type="ARBA" id="ARBA00023137"/>
    </source>
</evidence>
<keyword evidence="13" id="KW-0325">Glycoprotein</keyword>
<evidence type="ECO:0000313" key="22">
    <source>
        <dbReference type="Proteomes" id="UP000027135"/>
    </source>
</evidence>
<dbReference type="STRING" id="136037.A0A067RFK4"/>
<dbReference type="GO" id="GO:0005886">
    <property type="term" value="C:plasma membrane"/>
    <property type="evidence" value="ECO:0007669"/>
    <property type="project" value="TreeGrafter"/>
</dbReference>
<dbReference type="InterPro" id="IPR002011">
    <property type="entry name" value="Tyr_kinase_rcpt_2_CS"/>
</dbReference>
<evidence type="ECO:0000256" key="14">
    <source>
        <dbReference type="ARBA" id="ARBA00051243"/>
    </source>
</evidence>
<feature type="region of interest" description="Disordered" evidence="17">
    <location>
        <begin position="1222"/>
        <end position="1243"/>
    </location>
</feature>
<keyword evidence="12 16" id="KW-0675">Receptor</keyword>
<keyword evidence="6 15" id="KW-0547">Nucleotide-binding</keyword>
<comment type="subcellular location">
    <subcellularLocation>
        <location evidence="1">Membrane</location>
        <topology evidence="1">Single-pass membrane protein</topology>
    </subcellularLocation>
</comment>
<dbReference type="PROSITE" id="PS50853">
    <property type="entry name" value="FN3"/>
    <property type="match status" value="5"/>
</dbReference>
<dbReference type="PANTHER" id="PTHR24416:SF527">
    <property type="entry name" value="PROTO-ONCOGENE TYROSINE-PROTEIN KINASE ROS"/>
    <property type="match status" value="1"/>
</dbReference>
<dbReference type="PROSITE" id="PS50011">
    <property type="entry name" value="PROTEIN_KINASE_DOM"/>
    <property type="match status" value="1"/>
</dbReference>
<dbReference type="SUPFAM" id="SSF63825">
    <property type="entry name" value="YWTD domain"/>
    <property type="match status" value="3"/>
</dbReference>
<dbReference type="FunCoup" id="A0A067RFK4">
    <property type="interactions" value="60"/>
</dbReference>
<evidence type="ECO:0000259" key="19">
    <source>
        <dbReference type="PROSITE" id="PS50011"/>
    </source>
</evidence>
<dbReference type="Pfam" id="PF07714">
    <property type="entry name" value="PK_Tyr_Ser-Thr"/>
    <property type="match status" value="1"/>
</dbReference>
<evidence type="ECO:0000256" key="12">
    <source>
        <dbReference type="ARBA" id="ARBA00023170"/>
    </source>
</evidence>
<dbReference type="FunFam" id="2.60.40.10:FF:002572">
    <property type="entry name" value="Tyrosine-protein kinase receptor"/>
    <property type="match status" value="1"/>
</dbReference>
<dbReference type="Proteomes" id="UP000027135">
    <property type="component" value="Unassembled WGS sequence"/>
</dbReference>
<dbReference type="PRINTS" id="PR00109">
    <property type="entry name" value="TYRKINASE"/>
</dbReference>
<dbReference type="InterPro" id="IPR000719">
    <property type="entry name" value="Prot_kinase_dom"/>
</dbReference>
<dbReference type="CDD" id="cd00063">
    <property type="entry name" value="FN3"/>
    <property type="match status" value="7"/>
</dbReference>
<dbReference type="InParanoid" id="A0A067RFK4"/>
<keyword evidence="10 18" id="KW-0472">Membrane</keyword>
<evidence type="ECO:0000256" key="15">
    <source>
        <dbReference type="PROSITE-ProRule" id="PRU10141"/>
    </source>
</evidence>
<dbReference type="GO" id="GO:0007169">
    <property type="term" value="P:cell surface receptor protein tyrosine kinase signaling pathway"/>
    <property type="evidence" value="ECO:0007669"/>
    <property type="project" value="InterPro"/>
</dbReference>
<evidence type="ECO:0000256" key="6">
    <source>
        <dbReference type="ARBA" id="ARBA00022741"/>
    </source>
</evidence>